<organism evidence="3 4">
    <name type="scientific">Halopelagius longus</name>
    <dbReference type="NCBI Taxonomy" id="1236180"/>
    <lineage>
        <taxon>Archaea</taxon>
        <taxon>Methanobacteriati</taxon>
        <taxon>Methanobacteriota</taxon>
        <taxon>Stenosarchaea group</taxon>
        <taxon>Halobacteria</taxon>
        <taxon>Halobacteriales</taxon>
        <taxon>Haloferacaceae</taxon>
    </lineage>
</organism>
<protein>
    <submittedName>
        <fullName evidence="3">Uncharacterized protein</fullName>
    </submittedName>
</protein>
<keyword evidence="5" id="KW-1185">Reference proteome</keyword>
<proteinExistence type="predicted"/>
<keyword evidence="1" id="KW-0812">Transmembrane</keyword>
<dbReference type="EMBL" id="FNKQ01000002">
    <property type="protein sequence ID" value="SDQ57608.1"/>
    <property type="molecule type" value="Genomic_DNA"/>
</dbReference>
<name>A0A1H1C0A3_9EURY</name>
<keyword evidence="1" id="KW-0472">Membrane</keyword>
<dbReference type="Proteomes" id="UP000255421">
    <property type="component" value="Unassembled WGS sequence"/>
</dbReference>
<evidence type="ECO:0000313" key="4">
    <source>
        <dbReference type="Proteomes" id="UP000199289"/>
    </source>
</evidence>
<evidence type="ECO:0000313" key="3">
    <source>
        <dbReference type="EMBL" id="SDQ57608.1"/>
    </source>
</evidence>
<dbReference type="AlphaFoldDB" id="A0A1H1C0A3"/>
<reference evidence="4" key="2">
    <citation type="submission" date="2016-10" db="EMBL/GenBank/DDBJ databases">
        <authorList>
            <person name="Varghese N."/>
            <person name="Submissions S."/>
        </authorList>
    </citation>
    <scope>NUCLEOTIDE SEQUENCE [LARGE SCALE GENOMIC DNA]</scope>
    <source>
        <strain evidence="4">CGMCC 1.12397</strain>
    </source>
</reference>
<evidence type="ECO:0000313" key="2">
    <source>
        <dbReference type="EMBL" id="RDI71005.1"/>
    </source>
</evidence>
<dbReference type="Proteomes" id="UP000199289">
    <property type="component" value="Unassembled WGS sequence"/>
</dbReference>
<evidence type="ECO:0000313" key="5">
    <source>
        <dbReference type="Proteomes" id="UP000255421"/>
    </source>
</evidence>
<feature type="transmembrane region" description="Helical" evidence="1">
    <location>
        <begin position="7"/>
        <end position="26"/>
    </location>
</feature>
<keyword evidence="1" id="KW-1133">Transmembrane helix</keyword>
<dbReference type="EMBL" id="QQST01000001">
    <property type="protein sequence ID" value="RDI71005.1"/>
    <property type="molecule type" value="Genomic_DNA"/>
</dbReference>
<reference evidence="2 5" key="3">
    <citation type="submission" date="2018-07" db="EMBL/GenBank/DDBJ databases">
        <title>Genome sequence of extremly halophilic archaeon Halopelagius longus strain BC12-B1.</title>
        <authorList>
            <person name="Zhang X."/>
        </authorList>
    </citation>
    <scope>NUCLEOTIDE SEQUENCE [LARGE SCALE GENOMIC DNA]</scope>
    <source>
        <strain evidence="2 5">BC12-B1</strain>
    </source>
</reference>
<sequence length="59" mass="6379">MSALGGWLKFWFVLGNALAVLALVAFNLDNPLVAVVAGAVLLFAFFYFFAPDPADSRSR</sequence>
<gene>
    <name evidence="2" type="ORF">DWB78_04275</name>
    <name evidence="3" type="ORF">SAMN05216278_2046</name>
</gene>
<dbReference type="RefSeq" id="WP_092536737.1">
    <property type="nucleotide sequence ID" value="NZ_FNKQ01000002.1"/>
</dbReference>
<feature type="transmembrane region" description="Helical" evidence="1">
    <location>
        <begin position="32"/>
        <end position="50"/>
    </location>
</feature>
<accession>A0A1H1C0A3</accession>
<reference evidence="3" key="1">
    <citation type="submission" date="2016-10" db="EMBL/GenBank/DDBJ databases">
        <authorList>
            <person name="de Groot N.N."/>
        </authorList>
    </citation>
    <scope>NUCLEOTIDE SEQUENCE [LARGE SCALE GENOMIC DNA]</scope>
    <source>
        <strain evidence="3">CGMCC 1.12397</strain>
    </source>
</reference>
<evidence type="ECO:0000256" key="1">
    <source>
        <dbReference type="SAM" id="Phobius"/>
    </source>
</evidence>